<reference evidence="5 6" key="1">
    <citation type="journal article" date="2018" name="Gigascience">
        <title>Genomes of trombidid mites reveal novel predicted allergens and laterally-transferred genes associated with secondary metabolism.</title>
        <authorList>
            <person name="Dong X."/>
            <person name="Chaisiri K."/>
            <person name="Xia D."/>
            <person name="Armstrong S.D."/>
            <person name="Fang Y."/>
            <person name="Donnelly M.J."/>
            <person name="Kadowaki T."/>
            <person name="McGarry J.W."/>
            <person name="Darby A.C."/>
            <person name="Makepeace B.L."/>
        </authorList>
    </citation>
    <scope>NUCLEOTIDE SEQUENCE [LARGE SCALE GENOMIC DNA]</scope>
    <source>
        <strain evidence="5">UoL-WK</strain>
    </source>
</reference>
<dbReference type="CDD" id="cd00037">
    <property type="entry name" value="CLECT"/>
    <property type="match status" value="1"/>
</dbReference>
<evidence type="ECO:0000313" key="4">
    <source>
        <dbReference type="EMBL" id="RWS01915.1"/>
    </source>
</evidence>
<sequence>MYTKFTFSAYFVSLFIVCFSSKCPDGWYSYRPSYCLKYFAVNVTFDSAYSLCRSIHSSLISIHSEYEENIVFSIGKRHVPNFSHWVWIGARRVDSSFKWLDNSGFSYTNIPNNCYVQQQSDCLALHLFPYLNVTFWCAFDCSANNFHVVCEKHLQQETQVNEINDRSAFVKSVNSNFSFKKNFNESEVRIQALVNSQHTNEANMQNIIESTTIFIIMSIFFSTLVLFIIVLKIGFYLSSMKSKMMQNQRSPPTLAVNEMEEMYDEAKT</sequence>
<dbReference type="Proteomes" id="UP000285301">
    <property type="component" value="Unassembled WGS sequence"/>
</dbReference>
<dbReference type="InterPro" id="IPR016187">
    <property type="entry name" value="CTDL_fold"/>
</dbReference>
<dbReference type="AlphaFoldDB" id="A0A3S3NU63"/>
<protein>
    <recommendedName>
        <fullName evidence="3">C-type lectin domain-containing protein</fullName>
    </recommendedName>
</protein>
<dbReference type="PANTHER" id="PTHR22803">
    <property type="entry name" value="MANNOSE, PHOSPHOLIPASE, LECTIN RECEPTOR RELATED"/>
    <property type="match status" value="1"/>
</dbReference>
<comment type="caution">
    <text evidence="5">The sequence shown here is derived from an EMBL/GenBank/DDBJ whole genome shotgun (WGS) entry which is preliminary data.</text>
</comment>
<evidence type="ECO:0000256" key="2">
    <source>
        <dbReference type="SAM" id="SignalP"/>
    </source>
</evidence>
<feature type="signal peptide" evidence="2">
    <location>
        <begin position="1"/>
        <end position="20"/>
    </location>
</feature>
<dbReference type="PROSITE" id="PS50041">
    <property type="entry name" value="C_TYPE_LECTIN_2"/>
    <property type="match status" value="1"/>
</dbReference>
<feature type="domain" description="C-type lectin" evidence="3">
    <location>
        <begin position="31"/>
        <end position="142"/>
    </location>
</feature>
<dbReference type="EMBL" id="NCKU01008409">
    <property type="protein sequence ID" value="RWS01920.1"/>
    <property type="molecule type" value="Genomic_DNA"/>
</dbReference>
<reference evidence="5" key="2">
    <citation type="submission" date="2018-11" db="EMBL/GenBank/DDBJ databases">
        <title>Trombidioid mite genomics.</title>
        <authorList>
            <person name="Dong X."/>
        </authorList>
    </citation>
    <scope>NUCLEOTIDE SEQUENCE</scope>
    <source>
        <strain evidence="5">UoL-WK</strain>
    </source>
</reference>
<evidence type="ECO:0000259" key="3">
    <source>
        <dbReference type="PROSITE" id="PS50041"/>
    </source>
</evidence>
<dbReference type="InterPro" id="IPR050111">
    <property type="entry name" value="C-type_lectin/snaclec_domain"/>
</dbReference>
<proteinExistence type="predicted"/>
<keyword evidence="6" id="KW-1185">Reference proteome</keyword>
<evidence type="ECO:0000256" key="1">
    <source>
        <dbReference type="SAM" id="Phobius"/>
    </source>
</evidence>
<keyword evidence="1" id="KW-1133">Transmembrane helix</keyword>
<feature type="transmembrane region" description="Helical" evidence="1">
    <location>
        <begin position="213"/>
        <end position="237"/>
    </location>
</feature>
<accession>A0A3S3NU63</accession>
<dbReference type="InterPro" id="IPR016186">
    <property type="entry name" value="C-type_lectin-like/link_sf"/>
</dbReference>
<keyword evidence="2" id="KW-0732">Signal</keyword>
<dbReference type="EMBL" id="NCKU01008412">
    <property type="protein sequence ID" value="RWS01915.1"/>
    <property type="molecule type" value="Genomic_DNA"/>
</dbReference>
<dbReference type="SUPFAM" id="SSF56436">
    <property type="entry name" value="C-type lectin-like"/>
    <property type="match status" value="1"/>
</dbReference>
<dbReference type="Gene3D" id="3.10.100.10">
    <property type="entry name" value="Mannose-Binding Protein A, subunit A"/>
    <property type="match status" value="1"/>
</dbReference>
<name>A0A3S3NU63_9ACAR</name>
<keyword evidence="1" id="KW-0812">Transmembrane</keyword>
<dbReference type="OrthoDB" id="6337382at2759"/>
<feature type="chain" id="PRO_5033808158" description="C-type lectin domain-containing protein" evidence="2">
    <location>
        <begin position="21"/>
        <end position="268"/>
    </location>
</feature>
<keyword evidence="1" id="KW-0472">Membrane</keyword>
<evidence type="ECO:0000313" key="5">
    <source>
        <dbReference type="EMBL" id="RWS01920.1"/>
    </source>
</evidence>
<dbReference type="SMART" id="SM00034">
    <property type="entry name" value="CLECT"/>
    <property type="match status" value="1"/>
</dbReference>
<dbReference type="Pfam" id="PF00059">
    <property type="entry name" value="Lectin_C"/>
    <property type="match status" value="1"/>
</dbReference>
<dbReference type="InterPro" id="IPR001304">
    <property type="entry name" value="C-type_lectin-like"/>
</dbReference>
<evidence type="ECO:0000313" key="6">
    <source>
        <dbReference type="Proteomes" id="UP000285301"/>
    </source>
</evidence>
<gene>
    <name evidence="5" type="ORF">B4U79_19149</name>
    <name evidence="4" type="ORF">B4U79_19150</name>
</gene>
<feature type="non-terminal residue" evidence="5">
    <location>
        <position position="268"/>
    </location>
</feature>
<organism evidence="5 6">
    <name type="scientific">Dinothrombium tinctorium</name>
    <dbReference type="NCBI Taxonomy" id="1965070"/>
    <lineage>
        <taxon>Eukaryota</taxon>
        <taxon>Metazoa</taxon>
        <taxon>Ecdysozoa</taxon>
        <taxon>Arthropoda</taxon>
        <taxon>Chelicerata</taxon>
        <taxon>Arachnida</taxon>
        <taxon>Acari</taxon>
        <taxon>Acariformes</taxon>
        <taxon>Trombidiformes</taxon>
        <taxon>Prostigmata</taxon>
        <taxon>Anystina</taxon>
        <taxon>Parasitengona</taxon>
        <taxon>Trombidioidea</taxon>
        <taxon>Trombidiidae</taxon>
        <taxon>Dinothrombium</taxon>
    </lineage>
</organism>